<sequence length="288" mass="34267">MSKRRRRTTAATIERWIKEGRGKGDFAKYKPWLTIHDVPSHGVVTRIRGWKSGRLHHYLSEHYELAHHYQMDWAMNVVDIREQYPLLPLDKTMFIAQKLGIRHPIDPKTKHPIVMTTDMLLTVRSGGEVRYIAHSIKPSTKLNRRVLDKLQIEKYYFKDLDVEWRLITENQINYDLVENVKWLHSANILEEVAYLTNELVCELEPVLHEWIANIDKPLAKITLDLDAKMDLPMGASMNVVRYLIANRLWKVDMSRRILPTQKRLEIQVNHFQNWRTDHENNRFSVFRR</sequence>
<dbReference type="Pfam" id="PF08721">
    <property type="entry name" value="Tn7_Tnp_TnsA_C"/>
    <property type="match status" value="1"/>
</dbReference>
<dbReference type="GO" id="GO:0004519">
    <property type="term" value="F:endonuclease activity"/>
    <property type="evidence" value="ECO:0007669"/>
    <property type="project" value="UniProtKB-KW"/>
</dbReference>
<dbReference type="Gene3D" id="3.40.1350.10">
    <property type="match status" value="1"/>
</dbReference>
<dbReference type="CDD" id="cd22362">
    <property type="entry name" value="TnsA_endonuclease-like"/>
    <property type="match status" value="1"/>
</dbReference>
<dbReference type="Pfam" id="PF08722">
    <property type="entry name" value="Tn7_TnsA-like_N"/>
    <property type="match status" value="1"/>
</dbReference>
<keyword evidence="3" id="KW-0540">Nuclease</keyword>
<keyword evidence="3" id="KW-0378">Hydrolase</keyword>
<keyword evidence="4" id="KW-1185">Reference proteome</keyword>
<comment type="caution">
    <text evidence="3">The sequence shown here is derived from an EMBL/GenBank/DDBJ whole genome shotgun (WGS) entry which is preliminary data.</text>
</comment>
<dbReference type="Proteomes" id="UP001343257">
    <property type="component" value="Unassembled WGS sequence"/>
</dbReference>
<evidence type="ECO:0000313" key="3">
    <source>
        <dbReference type="EMBL" id="MED5017449.1"/>
    </source>
</evidence>
<dbReference type="InterPro" id="IPR011856">
    <property type="entry name" value="tRNA_endonuc-like_dom_sf"/>
</dbReference>
<feature type="domain" description="TnsA endonuclease C-terminal" evidence="1">
    <location>
        <begin position="171"/>
        <end position="253"/>
    </location>
</feature>
<reference evidence="3 4" key="1">
    <citation type="submission" date="2023-03" db="EMBL/GenBank/DDBJ databases">
        <title>Bacillus Genome Sequencing.</title>
        <authorList>
            <person name="Dunlap C."/>
        </authorList>
    </citation>
    <scope>NUCLEOTIDE SEQUENCE [LARGE SCALE GENOMIC DNA]</scope>
    <source>
        <strain evidence="3 4">NRS-52</strain>
    </source>
</reference>
<dbReference type="InterPro" id="IPR036388">
    <property type="entry name" value="WH-like_DNA-bd_sf"/>
</dbReference>
<proteinExistence type="predicted"/>
<protein>
    <submittedName>
        <fullName evidence="3">TnsA endonuclease N-terminal domain-containing protein</fullName>
    </submittedName>
</protein>
<dbReference type="EMBL" id="JARTLD010000024">
    <property type="protein sequence ID" value="MED5017449.1"/>
    <property type="molecule type" value="Genomic_DNA"/>
</dbReference>
<evidence type="ECO:0000259" key="2">
    <source>
        <dbReference type="Pfam" id="PF08722"/>
    </source>
</evidence>
<dbReference type="RefSeq" id="WP_328277163.1">
    <property type="nucleotide sequence ID" value="NZ_JARTLD010000024.1"/>
</dbReference>
<dbReference type="Gene3D" id="1.10.10.10">
    <property type="entry name" value="Winged helix-like DNA-binding domain superfamily/Winged helix DNA-binding domain"/>
    <property type="match status" value="1"/>
</dbReference>
<dbReference type="InterPro" id="IPR014833">
    <property type="entry name" value="TnsA_N"/>
</dbReference>
<evidence type="ECO:0000313" key="4">
    <source>
        <dbReference type="Proteomes" id="UP001343257"/>
    </source>
</evidence>
<name>A0ABU6PSW1_9BACL</name>
<evidence type="ECO:0000259" key="1">
    <source>
        <dbReference type="Pfam" id="PF08721"/>
    </source>
</evidence>
<feature type="domain" description="TnsA endonuclease N-terminal" evidence="2">
    <location>
        <begin position="76"/>
        <end position="169"/>
    </location>
</feature>
<gene>
    <name evidence="3" type="ORF">P9847_09015</name>
</gene>
<keyword evidence="3" id="KW-0255">Endonuclease</keyword>
<dbReference type="SUPFAM" id="SSF52980">
    <property type="entry name" value="Restriction endonuclease-like"/>
    <property type="match status" value="1"/>
</dbReference>
<accession>A0ABU6PSW1</accession>
<organism evidence="3 4">
    <name type="scientific">Paenibacillus chibensis</name>
    <dbReference type="NCBI Taxonomy" id="59846"/>
    <lineage>
        <taxon>Bacteria</taxon>
        <taxon>Bacillati</taxon>
        <taxon>Bacillota</taxon>
        <taxon>Bacilli</taxon>
        <taxon>Bacillales</taxon>
        <taxon>Paenibacillaceae</taxon>
        <taxon>Paenibacillus</taxon>
    </lineage>
</organism>
<dbReference type="InterPro" id="IPR014832">
    <property type="entry name" value="TnsA_C"/>
</dbReference>
<dbReference type="InterPro" id="IPR011335">
    <property type="entry name" value="Restrct_endonuc-II-like"/>
</dbReference>